<proteinExistence type="inferred from homology"/>
<keyword evidence="8" id="KW-0378">Hydrolase</keyword>
<keyword evidence="11" id="KW-0234">DNA repair</keyword>
<keyword evidence="15" id="KW-1185">Reference proteome</keyword>
<sequence>MSALSPNDPLVLEAYLDFLIGAGVDCAIDEEPVDRFEQSAQMQARRSAQAQAHATPDTPATQPRGRIYAPVQAAREAASEADTRAAAKAILDRTKRGNGGDATKAKPKVSAVVPDHKAINAARDAADAARSLEELRDILLRFDGCNLKHTAKNLVFADGNPQANIMMIGEAPGRDEDLQGVPFVGRSGQLLDRIMYSAGLSRNEVYIANVVPWRPPGNRTPTPQETEICRPFIQKQIELVNPQLVVFLGAASAQTLAGVRDGIRKLRGRWISYEYRELKRQAIATYHPAYLLRNPIEKRFVWRDMLAVRTAYQSLNQPTADPSQHL</sequence>
<dbReference type="AlphaFoldDB" id="A0A1U7JCW6"/>
<evidence type="ECO:0000313" key="15">
    <source>
        <dbReference type="Proteomes" id="UP000185783"/>
    </source>
</evidence>
<evidence type="ECO:0000256" key="6">
    <source>
        <dbReference type="ARBA" id="ARBA00022723"/>
    </source>
</evidence>
<keyword evidence="5" id="KW-0004">4Fe-4S</keyword>
<dbReference type="PANTHER" id="PTHR33693">
    <property type="entry name" value="TYPE-5 URACIL-DNA GLYCOSYLASE"/>
    <property type="match status" value="1"/>
</dbReference>
<evidence type="ECO:0000256" key="12">
    <source>
        <dbReference type="SAM" id="MobiDB-lite"/>
    </source>
</evidence>
<dbReference type="InterPro" id="IPR051536">
    <property type="entry name" value="UDG_Type-4/5"/>
</dbReference>
<dbReference type="PANTHER" id="PTHR33693:SF1">
    <property type="entry name" value="TYPE-4 URACIL-DNA GLYCOSYLASE"/>
    <property type="match status" value="1"/>
</dbReference>
<evidence type="ECO:0000256" key="1">
    <source>
        <dbReference type="ARBA" id="ARBA00001400"/>
    </source>
</evidence>
<keyword evidence="9" id="KW-0408">Iron</keyword>
<evidence type="ECO:0000256" key="4">
    <source>
        <dbReference type="ARBA" id="ARBA00019403"/>
    </source>
</evidence>
<evidence type="ECO:0000256" key="9">
    <source>
        <dbReference type="ARBA" id="ARBA00023004"/>
    </source>
</evidence>
<feature type="domain" description="Uracil-DNA glycosylase-like" evidence="13">
    <location>
        <begin position="156"/>
        <end position="306"/>
    </location>
</feature>
<evidence type="ECO:0000256" key="2">
    <source>
        <dbReference type="ARBA" id="ARBA00006521"/>
    </source>
</evidence>
<keyword evidence="6" id="KW-0479">Metal-binding</keyword>
<reference evidence="14 15" key="1">
    <citation type="submission" date="2016-03" db="EMBL/GenBank/DDBJ databases">
        <title>Genome sequence of Nesiotobacter sp. nov., a moderately halophilic alphaproteobacterium isolated from the Yellow Sea, China.</title>
        <authorList>
            <person name="Zhang G."/>
            <person name="Zhang R."/>
        </authorList>
    </citation>
    <scope>NUCLEOTIDE SEQUENCE [LARGE SCALE GENOMIC DNA]</scope>
    <source>
        <strain evidence="14 15">WB1-6</strain>
    </source>
</reference>
<dbReference type="Proteomes" id="UP000185783">
    <property type="component" value="Unassembled WGS sequence"/>
</dbReference>
<evidence type="ECO:0000256" key="3">
    <source>
        <dbReference type="ARBA" id="ARBA00012030"/>
    </source>
</evidence>
<dbReference type="GO" id="GO:0004844">
    <property type="term" value="F:uracil DNA N-glycosylase activity"/>
    <property type="evidence" value="ECO:0007669"/>
    <property type="project" value="UniProtKB-EC"/>
</dbReference>
<evidence type="ECO:0000256" key="5">
    <source>
        <dbReference type="ARBA" id="ARBA00022485"/>
    </source>
</evidence>
<evidence type="ECO:0000256" key="10">
    <source>
        <dbReference type="ARBA" id="ARBA00023014"/>
    </source>
</evidence>
<name>A0A1U7JCW6_9HYPH</name>
<dbReference type="SMART" id="SM00987">
    <property type="entry name" value="UreE_C"/>
    <property type="match status" value="1"/>
</dbReference>
<evidence type="ECO:0000256" key="7">
    <source>
        <dbReference type="ARBA" id="ARBA00022763"/>
    </source>
</evidence>
<feature type="compositionally biased region" description="Low complexity" evidence="12">
    <location>
        <begin position="38"/>
        <end position="52"/>
    </location>
</feature>
<gene>
    <name evidence="14" type="ORF">A3843_17955</name>
</gene>
<feature type="region of interest" description="Disordered" evidence="12">
    <location>
        <begin position="38"/>
        <end position="65"/>
    </location>
</feature>
<accession>A0A1U7JCW6</accession>
<keyword evidence="10" id="KW-0411">Iron-sulfur</keyword>
<dbReference type="NCBIfam" id="TIGR00758">
    <property type="entry name" value="UDG_fam4"/>
    <property type="match status" value="1"/>
</dbReference>
<evidence type="ECO:0000313" key="14">
    <source>
        <dbReference type="EMBL" id="OKL42545.1"/>
    </source>
</evidence>
<dbReference type="SMART" id="SM00986">
    <property type="entry name" value="UDG"/>
    <property type="match status" value="1"/>
</dbReference>
<dbReference type="RefSeq" id="WP_036489880.1">
    <property type="nucleotide sequence ID" value="NZ_LVVZ01000041.1"/>
</dbReference>
<dbReference type="SUPFAM" id="SSF52141">
    <property type="entry name" value="Uracil-DNA glycosylase-like"/>
    <property type="match status" value="1"/>
</dbReference>
<dbReference type="GO" id="GO:0006281">
    <property type="term" value="P:DNA repair"/>
    <property type="evidence" value="ECO:0007669"/>
    <property type="project" value="UniProtKB-KW"/>
</dbReference>
<dbReference type="GO" id="GO:0051539">
    <property type="term" value="F:4 iron, 4 sulfur cluster binding"/>
    <property type="evidence" value="ECO:0007669"/>
    <property type="project" value="UniProtKB-KW"/>
</dbReference>
<dbReference type="Gene3D" id="3.40.470.10">
    <property type="entry name" value="Uracil-DNA glycosylase-like domain"/>
    <property type="match status" value="1"/>
</dbReference>
<evidence type="ECO:0000256" key="11">
    <source>
        <dbReference type="ARBA" id="ARBA00023204"/>
    </source>
</evidence>
<dbReference type="EMBL" id="LVVZ01000041">
    <property type="protein sequence ID" value="OKL42545.1"/>
    <property type="molecule type" value="Genomic_DNA"/>
</dbReference>
<keyword evidence="7" id="KW-0227">DNA damage</keyword>
<comment type="catalytic activity">
    <reaction evidence="1">
        <text>Hydrolyzes single-stranded DNA or mismatched double-stranded DNA and polynucleotides, releasing free uracil.</text>
        <dbReference type="EC" id="3.2.2.27"/>
    </reaction>
</comment>
<dbReference type="Pfam" id="PF03167">
    <property type="entry name" value="UDG"/>
    <property type="match status" value="1"/>
</dbReference>
<dbReference type="InterPro" id="IPR036895">
    <property type="entry name" value="Uracil-DNA_glycosylase-like_sf"/>
</dbReference>
<organism evidence="14 15">
    <name type="scientific">Pseudovibrio exalbescens</name>
    <dbReference type="NCBI Taxonomy" id="197461"/>
    <lineage>
        <taxon>Bacteria</taxon>
        <taxon>Pseudomonadati</taxon>
        <taxon>Pseudomonadota</taxon>
        <taxon>Alphaproteobacteria</taxon>
        <taxon>Hyphomicrobiales</taxon>
        <taxon>Stappiaceae</taxon>
        <taxon>Pseudovibrio</taxon>
    </lineage>
</organism>
<evidence type="ECO:0000259" key="13">
    <source>
        <dbReference type="SMART" id="SM00986"/>
    </source>
</evidence>
<comment type="similarity">
    <text evidence="2">Belongs to the uracil-DNA glycosylase (UDG) superfamily. Type 4 (UDGa) family.</text>
</comment>
<dbReference type="EC" id="3.2.2.27" evidence="3"/>
<dbReference type="GO" id="GO:0046872">
    <property type="term" value="F:metal ion binding"/>
    <property type="evidence" value="ECO:0007669"/>
    <property type="project" value="UniProtKB-KW"/>
</dbReference>
<protein>
    <recommendedName>
        <fullName evidence="4">Type-4 uracil-DNA glycosylase</fullName>
        <ecNumber evidence="3">3.2.2.27</ecNumber>
    </recommendedName>
</protein>
<dbReference type="STRING" id="197461.A3843_17955"/>
<dbReference type="CDD" id="cd10030">
    <property type="entry name" value="UDG-F4_TTUDGA_SPO1dp_like"/>
    <property type="match status" value="1"/>
</dbReference>
<comment type="caution">
    <text evidence="14">The sequence shown here is derived from an EMBL/GenBank/DDBJ whole genome shotgun (WGS) entry which is preliminary data.</text>
</comment>
<evidence type="ECO:0000256" key="8">
    <source>
        <dbReference type="ARBA" id="ARBA00022801"/>
    </source>
</evidence>
<dbReference type="InterPro" id="IPR005122">
    <property type="entry name" value="Uracil-DNA_glycosylase-like"/>
</dbReference>
<dbReference type="InterPro" id="IPR005273">
    <property type="entry name" value="Ura-DNA_glyco_family4"/>
</dbReference>